<evidence type="ECO:0000313" key="9">
    <source>
        <dbReference type="EMBL" id="KGM13923.1"/>
    </source>
</evidence>
<dbReference type="PANTHER" id="PTHR30572">
    <property type="entry name" value="MEMBRANE COMPONENT OF TRANSPORTER-RELATED"/>
    <property type="match status" value="1"/>
</dbReference>
<evidence type="ECO:0000256" key="7">
    <source>
        <dbReference type="SAM" id="Phobius"/>
    </source>
</evidence>
<keyword evidence="4 7" id="KW-1133">Transmembrane helix</keyword>
<accession>A0A0A0BZU6</accession>
<dbReference type="GO" id="GO:0005886">
    <property type="term" value="C:plasma membrane"/>
    <property type="evidence" value="ECO:0007669"/>
    <property type="project" value="UniProtKB-SubCell"/>
</dbReference>
<gene>
    <name evidence="9" type="ORF">N869_07790</name>
</gene>
<evidence type="ECO:0000256" key="6">
    <source>
        <dbReference type="ARBA" id="ARBA00038076"/>
    </source>
</evidence>
<evidence type="ECO:0000256" key="5">
    <source>
        <dbReference type="ARBA" id="ARBA00023136"/>
    </source>
</evidence>
<dbReference type="InterPro" id="IPR003838">
    <property type="entry name" value="ABC3_permease_C"/>
</dbReference>
<feature type="domain" description="ABC3 transporter permease C-terminal" evidence="8">
    <location>
        <begin position="258"/>
        <end position="362"/>
    </location>
</feature>
<comment type="similarity">
    <text evidence="6">Belongs to the ABC-4 integral membrane protein family.</text>
</comment>
<dbReference type="RefSeq" id="WP_035057928.1">
    <property type="nucleotide sequence ID" value="NZ_AXCZ01000019.1"/>
</dbReference>
<evidence type="ECO:0000259" key="8">
    <source>
        <dbReference type="Pfam" id="PF02687"/>
    </source>
</evidence>
<comment type="caution">
    <text evidence="9">The sequence shown here is derived from an EMBL/GenBank/DDBJ whole genome shotgun (WGS) entry which is preliminary data.</text>
</comment>
<name>A0A0A0BZU6_9CELL</name>
<keyword evidence="2" id="KW-1003">Cell membrane</keyword>
<dbReference type="OrthoDB" id="5058832at2"/>
<proteinExistence type="inferred from homology"/>
<feature type="transmembrane region" description="Helical" evidence="7">
    <location>
        <begin position="335"/>
        <end position="354"/>
    </location>
</feature>
<evidence type="ECO:0000256" key="3">
    <source>
        <dbReference type="ARBA" id="ARBA00022692"/>
    </source>
</evidence>
<comment type="subcellular location">
    <subcellularLocation>
        <location evidence="1">Cell membrane</location>
        <topology evidence="1">Multi-pass membrane protein</topology>
    </subcellularLocation>
</comment>
<evidence type="ECO:0000313" key="10">
    <source>
        <dbReference type="Proteomes" id="UP000054314"/>
    </source>
</evidence>
<feature type="transmembrane region" description="Helical" evidence="7">
    <location>
        <begin position="257"/>
        <end position="278"/>
    </location>
</feature>
<dbReference type="PANTHER" id="PTHR30572:SF4">
    <property type="entry name" value="ABC TRANSPORTER PERMEASE YTRF"/>
    <property type="match status" value="1"/>
</dbReference>
<dbReference type="EMBL" id="AXCZ01000019">
    <property type="protein sequence ID" value="KGM13923.1"/>
    <property type="molecule type" value="Genomic_DNA"/>
</dbReference>
<evidence type="ECO:0000256" key="1">
    <source>
        <dbReference type="ARBA" id="ARBA00004651"/>
    </source>
</evidence>
<keyword evidence="10" id="KW-1185">Reference proteome</keyword>
<feature type="transmembrane region" description="Helical" evidence="7">
    <location>
        <begin position="298"/>
        <end position="329"/>
    </location>
</feature>
<evidence type="ECO:0000256" key="2">
    <source>
        <dbReference type="ARBA" id="ARBA00022475"/>
    </source>
</evidence>
<dbReference type="GO" id="GO:0022857">
    <property type="term" value="F:transmembrane transporter activity"/>
    <property type="evidence" value="ECO:0007669"/>
    <property type="project" value="TreeGrafter"/>
</dbReference>
<feature type="transmembrane region" description="Helical" evidence="7">
    <location>
        <begin position="21"/>
        <end position="43"/>
    </location>
</feature>
<sequence length="372" mass="37382">MTLPGTPRPRDLVTDGIRSAVAQRVPTVTAALVVALVCLVVLLTTGRTAATERAVVDSIDLVGSRLITVTDSTGQAYIDVAAVDEVSRLSGVDAVLGLGPVRDGRNRDLPRVPVGVPVRPYVGDLERAVRLTAGRAPDAPRQAAAGTAALAELAMDGPAGAVTTGDVVVGVVGEFSADGPLASLDGSVLTVPAAGEEFPLRVLYVVAAGATDAARLAEDIEHVLPAREPTHVDIAASTSVLQLREVVTGTLGAGARLLMAGVLVMGLVVLAVTMFGAVAGRRRDFGRRRALGASRSSVVVLVLVQAACAGTVGVTLGTAAGVGAVVLLAGSAPGAAFVAGLMGVVLLVTLLAAVPPAVTASRRDPVSILRVP</sequence>
<keyword evidence="3 7" id="KW-0812">Transmembrane</keyword>
<reference evidence="9 10" key="1">
    <citation type="submission" date="2013-08" db="EMBL/GenBank/DDBJ databases">
        <title>Genome sequencing of Cellulomonas bogoriensis 69B4.</title>
        <authorList>
            <person name="Chen F."/>
            <person name="Li Y."/>
            <person name="Wang G."/>
        </authorList>
    </citation>
    <scope>NUCLEOTIDE SEQUENCE [LARGE SCALE GENOMIC DNA]</scope>
    <source>
        <strain evidence="9 10">69B4</strain>
    </source>
</reference>
<organism evidence="9 10">
    <name type="scientific">Cellulomonas bogoriensis 69B4 = DSM 16987</name>
    <dbReference type="NCBI Taxonomy" id="1386082"/>
    <lineage>
        <taxon>Bacteria</taxon>
        <taxon>Bacillati</taxon>
        <taxon>Actinomycetota</taxon>
        <taxon>Actinomycetes</taxon>
        <taxon>Micrococcales</taxon>
        <taxon>Cellulomonadaceae</taxon>
        <taxon>Cellulomonas</taxon>
    </lineage>
</organism>
<evidence type="ECO:0000256" key="4">
    <source>
        <dbReference type="ARBA" id="ARBA00022989"/>
    </source>
</evidence>
<dbReference type="AlphaFoldDB" id="A0A0A0BZU6"/>
<dbReference type="Pfam" id="PF02687">
    <property type="entry name" value="FtsX"/>
    <property type="match status" value="1"/>
</dbReference>
<dbReference type="InterPro" id="IPR050250">
    <property type="entry name" value="Macrolide_Exporter_MacB"/>
</dbReference>
<dbReference type="Proteomes" id="UP000054314">
    <property type="component" value="Unassembled WGS sequence"/>
</dbReference>
<protein>
    <recommendedName>
        <fullName evidence="8">ABC3 transporter permease C-terminal domain-containing protein</fullName>
    </recommendedName>
</protein>
<keyword evidence="5 7" id="KW-0472">Membrane</keyword>